<reference evidence="2 3" key="1">
    <citation type="submission" date="2013-09" db="EMBL/GenBank/DDBJ databases">
        <authorList>
            <person name="Zeng Z."/>
            <person name="Chen C."/>
        </authorList>
    </citation>
    <scope>NUCLEOTIDE SEQUENCE [LARGE SCALE GENOMIC DNA]</scope>
    <source>
        <strain evidence="2 3">WB 3.3-2</strain>
    </source>
</reference>
<dbReference type="Gene3D" id="2.60.120.260">
    <property type="entry name" value="Galactose-binding domain-like"/>
    <property type="match status" value="1"/>
</dbReference>
<feature type="signal peptide" evidence="1">
    <location>
        <begin position="1"/>
        <end position="21"/>
    </location>
</feature>
<keyword evidence="3" id="KW-1185">Reference proteome</keyword>
<comment type="caution">
    <text evidence="2">The sequence shown here is derived from an EMBL/GenBank/DDBJ whole genome shotgun (WGS) entry which is preliminary data.</text>
</comment>
<keyword evidence="1" id="KW-0732">Signal</keyword>
<evidence type="ECO:0000313" key="2">
    <source>
        <dbReference type="EMBL" id="KGO86810.1"/>
    </source>
</evidence>
<evidence type="ECO:0000313" key="3">
    <source>
        <dbReference type="Proteomes" id="UP000030152"/>
    </source>
</evidence>
<organism evidence="2 3">
    <name type="scientific">Flavobacterium rivuli WB 3.3-2 = DSM 21788</name>
    <dbReference type="NCBI Taxonomy" id="1121895"/>
    <lineage>
        <taxon>Bacteria</taxon>
        <taxon>Pseudomonadati</taxon>
        <taxon>Bacteroidota</taxon>
        <taxon>Flavobacteriia</taxon>
        <taxon>Flavobacteriales</taxon>
        <taxon>Flavobacteriaceae</taxon>
        <taxon>Flavobacterium</taxon>
    </lineage>
</organism>
<gene>
    <name evidence="2" type="ORF">Q765_09300</name>
</gene>
<accession>A0A0A2MES9</accession>
<proteinExistence type="predicted"/>
<protein>
    <submittedName>
        <fullName evidence="2">Glycoside hydrolase</fullName>
    </submittedName>
</protein>
<dbReference type="Proteomes" id="UP000030152">
    <property type="component" value="Unassembled WGS sequence"/>
</dbReference>
<sequence>MSLRTTLLVATALSLTLAVNAQTEWPAITQTTKPWTRWWWMGSAVDEQGIKNQLQQLDNAGFGGTQVVPIYGAIGYEDKYINYLTPQWMNMLDYTVATSKNLNMGVDISVGTGWPIGGPQVTTEDAATKMIIQTYTIKAGEKFKDKIVINDEKQKGIPEVFLSAVTAYDDSGKAIVITDKIVSDGSLNWIPPTGNWQLYALFVCKTGQKVKRAAAGGEGYTLDHFSSTALSNYFKKFDEAFGNSNHGVRSFFNDSYEVYGANWTPDFFDEFEKRRGYDLRRYIKDLSKQSNDEQAARIKSDYRETMSALMLENFTTKFTEWAHNKKSINTNQAHGSPGNLLDLYAAVDIPESETFGSTTFHVPGLRRDSADVQSVEPDLNVLKFASSAAHVTGKKLTSNETFTWLTEHFKTSWSQCKPEVEHVFLSGINHVFYHGTTYAPANVPFPGWLFYASVNFVPQNSLWPHLKGLNEYITRCQTVLQSGEPDNEVLAYWPVYDSWANPKGLDMAFGIHQIDNWLCPTDFYTNATVLHAQGYSLDFSSDKMLAEAKVINGEIKITDKGAAYKVLLVSKTTYMPVATLQNIIRLAQNGATIVLQQLPEDVPGFNNLEAKRKQLKELIASVSFVQKSNGIKEAVTGKGKIIIAENPAQGLAYANIERETLTDNGLKFIKRKIDGGKYYYIVNHTPNIIDGPVTLNTIAGSVALLDPQTGKTGLANFTPQKNATNVKLQLEPGEAVIVKLLDASKASGKKWNYIGENLKPIALSNSWKLHFKDGGPVIPADSTIESTMPWTDLKDDVATQSFSGTGIYSTTFKLNGKKADDYTLHLDKLYESARVIVNGKDAGIIWSIPFKLSIGNYLKKGENTIEIEVCNLMANRIRYMDQNKIEWRKYHEINFVNIKYESFDASKWDVMPSGLGGVITIAPVKFSK</sequence>
<dbReference type="GO" id="GO:0016787">
    <property type="term" value="F:hydrolase activity"/>
    <property type="evidence" value="ECO:0007669"/>
    <property type="project" value="UniProtKB-KW"/>
</dbReference>
<dbReference type="SUPFAM" id="SSF49785">
    <property type="entry name" value="Galactose-binding domain-like"/>
    <property type="match status" value="1"/>
</dbReference>
<dbReference type="STRING" id="1121895.GCA_000378485_00084"/>
<dbReference type="eggNOG" id="COG3250">
    <property type="taxonomic scope" value="Bacteria"/>
</dbReference>
<dbReference type="InterPro" id="IPR008979">
    <property type="entry name" value="Galactose-bd-like_sf"/>
</dbReference>
<dbReference type="AlphaFoldDB" id="A0A0A2MES9"/>
<dbReference type="PANTHER" id="PTHR36848">
    <property type="entry name" value="DNA-BINDING PROTEIN (PUTATIVE SECRETED PROTEIN)-RELATED"/>
    <property type="match status" value="1"/>
</dbReference>
<dbReference type="Pfam" id="PF17132">
    <property type="entry name" value="Glyco_hydro_106"/>
    <property type="match status" value="2"/>
</dbReference>
<dbReference type="PANTHER" id="PTHR36848:SF2">
    <property type="entry name" value="SECRETED PROTEIN"/>
    <property type="match status" value="1"/>
</dbReference>
<name>A0A0A2MES9_9FLAO</name>
<dbReference type="RefSeq" id="WP_020211209.1">
    <property type="nucleotide sequence ID" value="NZ_JRLX01000008.1"/>
</dbReference>
<keyword evidence="2" id="KW-0378">Hydrolase</keyword>
<dbReference type="OrthoDB" id="9761519at2"/>
<dbReference type="InterPro" id="IPR053161">
    <property type="entry name" value="Ulvan_degrading_GH"/>
</dbReference>
<evidence type="ECO:0000256" key="1">
    <source>
        <dbReference type="SAM" id="SignalP"/>
    </source>
</evidence>
<dbReference type="EMBL" id="JRLX01000008">
    <property type="protein sequence ID" value="KGO86810.1"/>
    <property type="molecule type" value="Genomic_DNA"/>
</dbReference>
<dbReference type="NCBIfam" id="NF045579">
    <property type="entry name" value="rhamnoside_JR"/>
    <property type="match status" value="1"/>
</dbReference>
<feature type="chain" id="PRO_5002003236" evidence="1">
    <location>
        <begin position="22"/>
        <end position="928"/>
    </location>
</feature>